<protein>
    <submittedName>
        <fullName evidence="3">Uncharacterized protein</fullName>
    </submittedName>
</protein>
<name>A0A830BBB8_9LAMI</name>
<dbReference type="EMBL" id="BMAC01000045">
    <property type="protein sequence ID" value="GFP82509.1"/>
    <property type="molecule type" value="Genomic_DNA"/>
</dbReference>
<evidence type="ECO:0000256" key="1">
    <source>
        <dbReference type="SAM" id="MobiDB-lite"/>
    </source>
</evidence>
<feature type="region of interest" description="Disordered" evidence="1">
    <location>
        <begin position="1"/>
        <end position="98"/>
    </location>
</feature>
<comment type="caution">
    <text evidence="3">The sequence shown here is derived from an EMBL/GenBank/DDBJ whole genome shotgun (WGS) entry which is preliminary data.</text>
</comment>
<keyword evidence="4" id="KW-1185">Reference proteome</keyword>
<feature type="compositionally biased region" description="Pro residues" evidence="1">
    <location>
        <begin position="24"/>
        <end position="41"/>
    </location>
</feature>
<dbReference type="AlphaFoldDB" id="A0A830BBB8"/>
<feature type="transmembrane region" description="Helical" evidence="2">
    <location>
        <begin position="101"/>
        <end position="121"/>
    </location>
</feature>
<reference evidence="3" key="1">
    <citation type="submission" date="2020-07" db="EMBL/GenBank/DDBJ databases">
        <title>Ethylene signaling mediates host invasion by parasitic plants.</title>
        <authorList>
            <person name="Yoshida S."/>
        </authorList>
    </citation>
    <scope>NUCLEOTIDE SEQUENCE</scope>
    <source>
        <strain evidence="3">Okayama</strain>
    </source>
</reference>
<sequence>NPPSLSPHPPADEISPSPATASPAPYPAPSISSPPAPPPSDLAPKSLSPIPSPHEGAAAFVKSPSPAPSVPGDVSHENEPNAADLGTNEESSSGMNGGHKAAVAIGVIAGACVVGAGALVYKKRQQNIWRSQYGNAARREIL</sequence>
<dbReference type="Proteomes" id="UP000653305">
    <property type="component" value="Unassembled WGS sequence"/>
</dbReference>
<evidence type="ECO:0000313" key="3">
    <source>
        <dbReference type="EMBL" id="GFP82509.1"/>
    </source>
</evidence>
<evidence type="ECO:0000256" key="2">
    <source>
        <dbReference type="SAM" id="Phobius"/>
    </source>
</evidence>
<feature type="non-terminal residue" evidence="3">
    <location>
        <position position="1"/>
    </location>
</feature>
<dbReference type="PANTHER" id="PTHR36721">
    <property type="entry name" value="PROLINE-RICH FAMILY PROTEIN"/>
    <property type="match status" value="1"/>
</dbReference>
<dbReference type="OrthoDB" id="784725at2759"/>
<keyword evidence="2" id="KW-0472">Membrane</keyword>
<evidence type="ECO:0000313" key="4">
    <source>
        <dbReference type="Proteomes" id="UP000653305"/>
    </source>
</evidence>
<keyword evidence="2" id="KW-0812">Transmembrane</keyword>
<dbReference type="PANTHER" id="PTHR36721:SF15">
    <property type="entry name" value="EN_SPM-LIKE TRANSPOSON PROTEIN"/>
    <property type="match status" value="1"/>
</dbReference>
<gene>
    <name evidence="3" type="ORF">PHJA_000393900</name>
</gene>
<accession>A0A830BBB8</accession>
<keyword evidence="2" id="KW-1133">Transmembrane helix</keyword>
<proteinExistence type="predicted"/>
<organism evidence="3 4">
    <name type="scientific">Phtheirospermum japonicum</name>
    <dbReference type="NCBI Taxonomy" id="374723"/>
    <lineage>
        <taxon>Eukaryota</taxon>
        <taxon>Viridiplantae</taxon>
        <taxon>Streptophyta</taxon>
        <taxon>Embryophyta</taxon>
        <taxon>Tracheophyta</taxon>
        <taxon>Spermatophyta</taxon>
        <taxon>Magnoliopsida</taxon>
        <taxon>eudicotyledons</taxon>
        <taxon>Gunneridae</taxon>
        <taxon>Pentapetalae</taxon>
        <taxon>asterids</taxon>
        <taxon>lamiids</taxon>
        <taxon>Lamiales</taxon>
        <taxon>Orobanchaceae</taxon>
        <taxon>Orobanchaceae incertae sedis</taxon>
        <taxon>Phtheirospermum</taxon>
    </lineage>
</organism>